<keyword evidence="2" id="KW-0808">Transferase</keyword>
<feature type="domain" description="O-methyltransferase C-terminal" evidence="4">
    <location>
        <begin position="1"/>
        <end position="94"/>
    </location>
</feature>
<dbReference type="AlphaFoldDB" id="A0AAE0B1X1"/>
<dbReference type="PROSITE" id="PS51683">
    <property type="entry name" value="SAM_OMT_II"/>
    <property type="match status" value="1"/>
</dbReference>
<name>A0AAE0B1X1_9ROSI</name>
<organism evidence="5 6">
    <name type="scientific">Dipteronia sinensis</name>
    <dbReference type="NCBI Taxonomy" id="43782"/>
    <lineage>
        <taxon>Eukaryota</taxon>
        <taxon>Viridiplantae</taxon>
        <taxon>Streptophyta</taxon>
        <taxon>Embryophyta</taxon>
        <taxon>Tracheophyta</taxon>
        <taxon>Spermatophyta</taxon>
        <taxon>Magnoliopsida</taxon>
        <taxon>eudicotyledons</taxon>
        <taxon>Gunneridae</taxon>
        <taxon>Pentapetalae</taxon>
        <taxon>rosids</taxon>
        <taxon>malvids</taxon>
        <taxon>Sapindales</taxon>
        <taxon>Sapindaceae</taxon>
        <taxon>Hippocastanoideae</taxon>
        <taxon>Acereae</taxon>
        <taxon>Dipteronia</taxon>
    </lineage>
</organism>
<dbReference type="EMBL" id="JANJYJ010000001">
    <property type="protein sequence ID" value="KAK3228551.1"/>
    <property type="molecule type" value="Genomic_DNA"/>
</dbReference>
<sequence>MFASVPKGDAIFMKSICHNWRDEDCLKLLKKCYEALPENGKVIVCECILPATPDPSLESKLVTHLDCRMLVNFGNGRERTEDEFKALAKGSGFQGFQLVCCALNTYIMEFLKKA</sequence>
<keyword evidence="6" id="KW-1185">Reference proteome</keyword>
<accession>A0AAE0B1X1</accession>
<evidence type="ECO:0000313" key="6">
    <source>
        <dbReference type="Proteomes" id="UP001281410"/>
    </source>
</evidence>
<dbReference type="GO" id="GO:0008171">
    <property type="term" value="F:O-methyltransferase activity"/>
    <property type="evidence" value="ECO:0007669"/>
    <property type="project" value="InterPro"/>
</dbReference>
<dbReference type="Pfam" id="PF00891">
    <property type="entry name" value="Methyltransf_2"/>
    <property type="match status" value="1"/>
</dbReference>
<dbReference type="PANTHER" id="PTHR11746">
    <property type="entry name" value="O-METHYLTRANSFERASE"/>
    <property type="match status" value="1"/>
</dbReference>
<evidence type="ECO:0000259" key="4">
    <source>
        <dbReference type="Pfam" id="PF00891"/>
    </source>
</evidence>
<dbReference type="InterPro" id="IPR001077">
    <property type="entry name" value="COMT_C"/>
</dbReference>
<dbReference type="InterPro" id="IPR016461">
    <property type="entry name" value="COMT-like"/>
</dbReference>
<dbReference type="Gene3D" id="3.40.50.150">
    <property type="entry name" value="Vaccinia Virus protein VP39"/>
    <property type="match status" value="1"/>
</dbReference>
<comment type="caution">
    <text evidence="5">The sequence shown here is derived from an EMBL/GenBank/DDBJ whole genome shotgun (WGS) entry which is preliminary data.</text>
</comment>
<keyword evidence="1" id="KW-0489">Methyltransferase</keyword>
<gene>
    <name evidence="5" type="ORF">Dsin_000432</name>
</gene>
<evidence type="ECO:0000256" key="2">
    <source>
        <dbReference type="ARBA" id="ARBA00022679"/>
    </source>
</evidence>
<dbReference type="Proteomes" id="UP001281410">
    <property type="component" value="Unassembled WGS sequence"/>
</dbReference>
<dbReference type="SUPFAM" id="SSF53335">
    <property type="entry name" value="S-adenosyl-L-methionine-dependent methyltransferases"/>
    <property type="match status" value="1"/>
</dbReference>
<keyword evidence="3" id="KW-0949">S-adenosyl-L-methionine</keyword>
<evidence type="ECO:0000256" key="3">
    <source>
        <dbReference type="ARBA" id="ARBA00022691"/>
    </source>
</evidence>
<protein>
    <recommendedName>
        <fullName evidence="4">O-methyltransferase C-terminal domain-containing protein</fullName>
    </recommendedName>
</protein>
<evidence type="ECO:0000256" key="1">
    <source>
        <dbReference type="ARBA" id="ARBA00022603"/>
    </source>
</evidence>
<reference evidence="5" key="1">
    <citation type="journal article" date="2023" name="Plant J.">
        <title>Genome sequences and population genomics provide insights into the demographic history, inbreeding, and mutation load of two 'living fossil' tree species of Dipteronia.</title>
        <authorList>
            <person name="Feng Y."/>
            <person name="Comes H.P."/>
            <person name="Chen J."/>
            <person name="Zhu S."/>
            <person name="Lu R."/>
            <person name="Zhang X."/>
            <person name="Li P."/>
            <person name="Qiu J."/>
            <person name="Olsen K.M."/>
            <person name="Qiu Y."/>
        </authorList>
    </citation>
    <scope>NUCLEOTIDE SEQUENCE</scope>
    <source>
        <strain evidence="5">NBL</strain>
    </source>
</reference>
<dbReference type="InterPro" id="IPR029063">
    <property type="entry name" value="SAM-dependent_MTases_sf"/>
</dbReference>
<dbReference type="GO" id="GO:0032259">
    <property type="term" value="P:methylation"/>
    <property type="evidence" value="ECO:0007669"/>
    <property type="project" value="UniProtKB-KW"/>
</dbReference>
<evidence type="ECO:0000313" key="5">
    <source>
        <dbReference type="EMBL" id="KAK3228551.1"/>
    </source>
</evidence>
<proteinExistence type="predicted"/>